<dbReference type="Gene3D" id="3.40.50.300">
    <property type="entry name" value="P-loop containing nucleotide triphosphate hydrolases"/>
    <property type="match status" value="1"/>
</dbReference>
<dbReference type="Proteomes" id="UP000256485">
    <property type="component" value="Unassembled WGS sequence"/>
</dbReference>
<accession>A0A3D9V3V7</accession>
<feature type="region of interest" description="Disordered" evidence="1">
    <location>
        <begin position="137"/>
        <end position="195"/>
    </location>
</feature>
<feature type="compositionally biased region" description="Basic and acidic residues" evidence="1">
    <location>
        <begin position="176"/>
        <end position="188"/>
    </location>
</feature>
<reference evidence="2 3" key="1">
    <citation type="submission" date="2018-08" db="EMBL/GenBank/DDBJ databases">
        <title>Sequencing the genomes of 1000 actinobacteria strains.</title>
        <authorList>
            <person name="Klenk H.-P."/>
        </authorList>
    </citation>
    <scope>NUCLEOTIDE SEQUENCE [LARGE SCALE GENOMIC DNA]</scope>
    <source>
        <strain evidence="2 3">DSM 22891</strain>
    </source>
</reference>
<proteinExistence type="predicted"/>
<protein>
    <submittedName>
        <fullName evidence="2">AAA domain-containing protein</fullName>
    </submittedName>
</protein>
<dbReference type="AlphaFoldDB" id="A0A3D9V3V7"/>
<sequence>MGAVEHDEPGEHIAKRPDGRPRVFVVTGIMASGKSTVAQALAERFTRSVHVRGDVFRRMIVSGSAPITPAGGEAMDAELRLRYRLSAMVTEEYARAGYTVVVQDVILGPDLATYVGMIGHRPLSVVVLAPRPEVVARRADSSAGRGSRHGEVEKAERADAPLRPPVGRARQPVCLEPDHGARANRRVELTSVSRR</sequence>
<dbReference type="EMBL" id="QTUC01000001">
    <property type="protein sequence ID" value="REF36408.1"/>
    <property type="molecule type" value="Genomic_DNA"/>
</dbReference>
<dbReference type="InterPro" id="IPR027417">
    <property type="entry name" value="P-loop_NTPase"/>
</dbReference>
<feature type="compositionally biased region" description="Basic and acidic residues" evidence="1">
    <location>
        <begin position="148"/>
        <end position="160"/>
    </location>
</feature>
<keyword evidence="3" id="KW-1185">Reference proteome</keyword>
<comment type="caution">
    <text evidence="2">The sequence shown here is derived from an EMBL/GenBank/DDBJ whole genome shotgun (WGS) entry which is preliminary data.</text>
</comment>
<dbReference type="Pfam" id="PF13671">
    <property type="entry name" value="AAA_33"/>
    <property type="match status" value="1"/>
</dbReference>
<dbReference type="SUPFAM" id="SSF52540">
    <property type="entry name" value="P-loop containing nucleoside triphosphate hydrolases"/>
    <property type="match status" value="1"/>
</dbReference>
<organism evidence="2 3">
    <name type="scientific">Thermasporomyces composti</name>
    <dbReference type="NCBI Taxonomy" id="696763"/>
    <lineage>
        <taxon>Bacteria</taxon>
        <taxon>Bacillati</taxon>
        <taxon>Actinomycetota</taxon>
        <taxon>Actinomycetes</taxon>
        <taxon>Propionibacteriales</taxon>
        <taxon>Nocardioidaceae</taxon>
        <taxon>Thermasporomyces</taxon>
    </lineage>
</organism>
<evidence type="ECO:0000313" key="3">
    <source>
        <dbReference type="Proteomes" id="UP000256485"/>
    </source>
</evidence>
<evidence type="ECO:0000313" key="2">
    <source>
        <dbReference type="EMBL" id="REF36408.1"/>
    </source>
</evidence>
<name>A0A3D9V3V7_THECX</name>
<evidence type="ECO:0000256" key="1">
    <source>
        <dbReference type="SAM" id="MobiDB-lite"/>
    </source>
</evidence>
<gene>
    <name evidence="2" type="ORF">DFJ64_1816</name>
</gene>
<dbReference type="OrthoDB" id="9811893at2"/>